<keyword evidence="2" id="KW-1185">Reference proteome</keyword>
<accession>A0A243QF48</accession>
<dbReference type="OrthoDB" id="5189801at2"/>
<sequence>MPFALLTQTSRADDKKAVRAAVADALTDPDISRLVVEPRVAERFAPTVAHENDIFLSQVLAALMVTERLDVEVAYVSAEATPATRRYGLPHGPAARELAEHGTAVAVPLIRDDAATVVIGSARHLGAEGAKLHGETYVDNDRLFDGEVRSILIEPTLTAPGLRAQVERMLLPGRWFAGRACQTGGTNVVVEREGVVNPRVVKRSTFYRHVADLLLVRP</sequence>
<reference evidence="1 2" key="1">
    <citation type="submission" date="2017-05" db="EMBL/GenBank/DDBJ databases">
        <title>Biotechnological potential of actinobacteria isolated from South African environments.</title>
        <authorList>
            <person name="Le Roes-Hill M."/>
            <person name="Prins A."/>
            <person name="Durrell K.A."/>
        </authorList>
    </citation>
    <scope>NUCLEOTIDE SEQUENCE [LARGE SCALE GENOMIC DNA]</scope>
    <source>
        <strain evidence="1">BS2</strain>
    </source>
</reference>
<evidence type="ECO:0000313" key="1">
    <source>
        <dbReference type="EMBL" id="OUC80216.1"/>
    </source>
</evidence>
<dbReference type="STRING" id="417102.CA982_03195"/>
<dbReference type="EMBL" id="NGFO01000003">
    <property type="protein sequence ID" value="OUC80216.1"/>
    <property type="molecule type" value="Genomic_DNA"/>
</dbReference>
<dbReference type="AlphaFoldDB" id="A0A243QF48"/>
<dbReference type="RefSeq" id="WP_086533913.1">
    <property type="nucleotide sequence ID" value="NZ_NGFO01000003.1"/>
</dbReference>
<evidence type="ECO:0000313" key="2">
    <source>
        <dbReference type="Proteomes" id="UP000194632"/>
    </source>
</evidence>
<dbReference type="Proteomes" id="UP000194632">
    <property type="component" value="Unassembled WGS sequence"/>
</dbReference>
<proteinExistence type="predicted"/>
<protein>
    <submittedName>
        <fullName evidence="1">Uncharacterized protein</fullName>
    </submittedName>
</protein>
<organism evidence="1 2">
    <name type="scientific">Gordonia lacunae</name>
    <dbReference type="NCBI Taxonomy" id="417102"/>
    <lineage>
        <taxon>Bacteria</taxon>
        <taxon>Bacillati</taxon>
        <taxon>Actinomycetota</taxon>
        <taxon>Actinomycetes</taxon>
        <taxon>Mycobacteriales</taxon>
        <taxon>Gordoniaceae</taxon>
        <taxon>Gordonia</taxon>
    </lineage>
</organism>
<comment type="caution">
    <text evidence="1">The sequence shown here is derived from an EMBL/GenBank/DDBJ whole genome shotgun (WGS) entry which is preliminary data.</text>
</comment>
<gene>
    <name evidence="1" type="ORF">CA982_03195</name>
</gene>
<name>A0A243QF48_9ACTN</name>